<feature type="transmembrane region" description="Helical" evidence="1">
    <location>
        <begin position="30"/>
        <end position="47"/>
    </location>
</feature>
<reference evidence="2 3" key="1">
    <citation type="submission" date="2016-10" db="EMBL/GenBank/DDBJ databases">
        <authorList>
            <person name="de Groot N.N."/>
        </authorList>
    </citation>
    <scope>NUCLEOTIDE SEQUENCE [LARGE SCALE GENOMIC DNA]</scope>
    <source>
        <strain evidence="2 3">DSM 29433</strain>
    </source>
</reference>
<protein>
    <submittedName>
        <fullName evidence="2">Uncharacterized protein</fullName>
    </submittedName>
</protein>
<evidence type="ECO:0000313" key="2">
    <source>
        <dbReference type="EMBL" id="SFS16246.1"/>
    </source>
</evidence>
<keyword evidence="1" id="KW-0812">Transmembrane</keyword>
<accession>A0A1I6MKJ4</accession>
<dbReference type="RefSeq" id="WP_090207046.1">
    <property type="nucleotide sequence ID" value="NZ_FOZM01000001.1"/>
</dbReference>
<keyword evidence="1" id="KW-0472">Membrane</keyword>
<gene>
    <name evidence="2" type="ORF">SAMN05444714_1974</name>
</gene>
<keyword evidence="3" id="KW-1185">Reference proteome</keyword>
<keyword evidence="1" id="KW-1133">Transmembrane helix</keyword>
<dbReference type="EMBL" id="FOZM01000001">
    <property type="protein sequence ID" value="SFS16246.1"/>
    <property type="molecule type" value="Genomic_DNA"/>
</dbReference>
<proteinExistence type="predicted"/>
<dbReference type="AlphaFoldDB" id="A0A1I6MKJ4"/>
<organism evidence="2 3">
    <name type="scientific">Yoonia litorea</name>
    <dbReference type="NCBI Taxonomy" id="1123755"/>
    <lineage>
        <taxon>Bacteria</taxon>
        <taxon>Pseudomonadati</taxon>
        <taxon>Pseudomonadota</taxon>
        <taxon>Alphaproteobacteria</taxon>
        <taxon>Rhodobacterales</taxon>
        <taxon>Paracoccaceae</taxon>
        <taxon>Yoonia</taxon>
    </lineage>
</organism>
<name>A0A1I6MKJ4_9RHOB</name>
<evidence type="ECO:0000256" key="1">
    <source>
        <dbReference type="SAM" id="Phobius"/>
    </source>
</evidence>
<sequence>MRKPLSAYSGDERRQIAALAKRNLKAEVRLILGGGFALVMIAMSFVAEQTFLPLSFALGLRPTVVWVGLSFGCAVVWAWWHHSQAKPRIMAAQVLDAAFLHDYQAQRRREHRKK</sequence>
<evidence type="ECO:0000313" key="3">
    <source>
        <dbReference type="Proteomes" id="UP000198926"/>
    </source>
</evidence>
<dbReference type="Proteomes" id="UP000198926">
    <property type="component" value="Unassembled WGS sequence"/>
</dbReference>
<dbReference type="OrthoDB" id="9890304at2"/>
<feature type="transmembrane region" description="Helical" evidence="1">
    <location>
        <begin position="59"/>
        <end position="80"/>
    </location>
</feature>
<dbReference type="STRING" id="1123755.SAMN05444714_1974"/>